<comment type="similarity">
    <text evidence="1">Belongs to the bacterial solute-binding protein 1 family.</text>
</comment>
<evidence type="ECO:0000313" key="5">
    <source>
        <dbReference type="Proteomes" id="UP000317881"/>
    </source>
</evidence>
<dbReference type="Proteomes" id="UP000317881">
    <property type="component" value="Unassembled WGS sequence"/>
</dbReference>
<keyword evidence="2" id="KW-0813">Transport</keyword>
<dbReference type="InterPro" id="IPR050490">
    <property type="entry name" value="Bact_solute-bd_prot1"/>
</dbReference>
<keyword evidence="3" id="KW-0732">Signal</keyword>
<dbReference type="EMBL" id="BJND01000012">
    <property type="protein sequence ID" value="GEC04219.1"/>
    <property type="molecule type" value="Genomic_DNA"/>
</dbReference>
<protein>
    <submittedName>
        <fullName evidence="4">ABC transporter substrate-binding protein</fullName>
    </submittedName>
</protein>
<comment type="caution">
    <text evidence="4">The sequence shown here is derived from an EMBL/GenBank/DDBJ whole genome shotgun (WGS) entry which is preliminary data.</text>
</comment>
<dbReference type="CDD" id="cd14750">
    <property type="entry name" value="PBP2_TMBP"/>
    <property type="match status" value="1"/>
</dbReference>
<gene>
    <name evidence="4" type="ORF">SSP24_18740</name>
</gene>
<proteinExistence type="inferred from homology"/>
<dbReference type="OrthoDB" id="3495561at2"/>
<sequence length="422" mass="45603">MRWIRAAGRGLLVLVVVLTGYVASGARADDRTAGGRGPLTLATAGDLTGYLGPLLQDWNRTHPAEKVTLVELPDSADETRAQMITDLRDARGRFDVLNIDVAWTSEFAAADWIRPLPRDRFPLGAFLPRVVDTATYDRRLYAVPYVTNAGLLLYRKDVLAKEGVPPPRTWAELERAARTIAPKYGLDGYAGQFLPYEGLTVNAAEAVYSAGGTILGDEGERVTVNSNAAREGIGFLARGVREGWIPRQALTYKEEESKQAFLDGRLLFLRNWPYAYAAASAEGSPLAGKVGAVPLPGPDGPGTSVLGGSNLAVSSHARHPDTAARLIAYLTSEPVQRQVLTRGALPPVRAALYEDPELVRDFPYLPTLRAGVLAAAPRPKSPRYDQVSLVVQAVVRDAMTGRETPEGAVRRLARELAAVSSR</sequence>
<evidence type="ECO:0000256" key="3">
    <source>
        <dbReference type="ARBA" id="ARBA00022729"/>
    </source>
</evidence>
<dbReference type="SUPFAM" id="SSF53850">
    <property type="entry name" value="Periplasmic binding protein-like II"/>
    <property type="match status" value="1"/>
</dbReference>
<keyword evidence="5" id="KW-1185">Reference proteome</keyword>
<dbReference type="Pfam" id="PF01547">
    <property type="entry name" value="SBP_bac_1"/>
    <property type="match status" value="1"/>
</dbReference>
<dbReference type="AlphaFoldDB" id="A0A4Y3VET0"/>
<dbReference type="InterPro" id="IPR006059">
    <property type="entry name" value="SBP"/>
</dbReference>
<organism evidence="4 5">
    <name type="scientific">Streptomyces spinoverrucosus</name>
    <dbReference type="NCBI Taxonomy" id="284043"/>
    <lineage>
        <taxon>Bacteria</taxon>
        <taxon>Bacillati</taxon>
        <taxon>Actinomycetota</taxon>
        <taxon>Actinomycetes</taxon>
        <taxon>Kitasatosporales</taxon>
        <taxon>Streptomycetaceae</taxon>
        <taxon>Streptomyces</taxon>
    </lineage>
</organism>
<dbReference type="Gene3D" id="3.40.190.10">
    <property type="entry name" value="Periplasmic binding protein-like II"/>
    <property type="match status" value="2"/>
</dbReference>
<evidence type="ECO:0000256" key="2">
    <source>
        <dbReference type="ARBA" id="ARBA00022448"/>
    </source>
</evidence>
<reference evidence="4 5" key="1">
    <citation type="submission" date="2019-06" db="EMBL/GenBank/DDBJ databases">
        <title>Whole genome shotgun sequence of Streptomyces spinoverrucosus NBRC 14228.</title>
        <authorList>
            <person name="Hosoyama A."/>
            <person name="Uohara A."/>
            <person name="Ohji S."/>
            <person name="Ichikawa N."/>
        </authorList>
    </citation>
    <scope>NUCLEOTIDE SEQUENCE [LARGE SCALE GENOMIC DNA]</scope>
    <source>
        <strain evidence="4 5">NBRC 14228</strain>
    </source>
</reference>
<accession>A0A4Y3VET0</accession>
<dbReference type="RefSeq" id="WP_141308772.1">
    <property type="nucleotide sequence ID" value="NZ_BJND01000012.1"/>
</dbReference>
<dbReference type="PANTHER" id="PTHR43649:SF34">
    <property type="entry name" value="ABC TRANSPORTER PERIPLASMIC-BINDING PROTEIN YCJN-RELATED"/>
    <property type="match status" value="1"/>
</dbReference>
<name>A0A4Y3VET0_9ACTN</name>
<evidence type="ECO:0000313" key="4">
    <source>
        <dbReference type="EMBL" id="GEC04219.1"/>
    </source>
</evidence>
<dbReference type="PANTHER" id="PTHR43649">
    <property type="entry name" value="ARABINOSE-BINDING PROTEIN-RELATED"/>
    <property type="match status" value="1"/>
</dbReference>
<evidence type="ECO:0000256" key="1">
    <source>
        <dbReference type="ARBA" id="ARBA00008520"/>
    </source>
</evidence>